<evidence type="ECO:0000313" key="2">
    <source>
        <dbReference type="Proteomes" id="UP000004090"/>
    </source>
</evidence>
<dbReference type="HOGENOM" id="CLU_3270190_0_0_9"/>
<proteinExistence type="predicted"/>
<protein>
    <submittedName>
        <fullName evidence="1">Uncharacterized protein</fullName>
    </submittedName>
</protein>
<gene>
    <name evidence="1" type="ORF">EUBDOL_02121</name>
</gene>
<sequence length="41" mass="4742">MISPFSTSSIAYLLAQQNLKIKRPLIFKDAKATRQFQTEKQ</sequence>
<dbReference type="AlphaFoldDB" id="A8RF08"/>
<organism evidence="1 2">
    <name type="scientific">Amedibacillus dolichus DSM 3991</name>
    <dbReference type="NCBI Taxonomy" id="428127"/>
    <lineage>
        <taxon>Bacteria</taxon>
        <taxon>Bacillati</taxon>
        <taxon>Bacillota</taxon>
        <taxon>Erysipelotrichia</taxon>
        <taxon>Erysipelotrichales</taxon>
        <taxon>Erysipelotrichaceae</taxon>
        <taxon>Amedibacillus</taxon>
    </lineage>
</organism>
<evidence type="ECO:0000313" key="1">
    <source>
        <dbReference type="EMBL" id="EDP10107.1"/>
    </source>
</evidence>
<comment type="caution">
    <text evidence="1">The sequence shown here is derived from an EMBL/GenBank/DDBJ whole genome shotgun (WGS) entry which is preliminary data.</text>
</comment>
<dbReference type="STRING" id="428127.EUBDOL_02121"/>
<dbReference type="EMBL" id="ABAW02000025">
    <property type="protein sequence ID" value="EDP10107.1"/>
    <property type="molecule type" value="Genomic_DNA"/>
</dbReference>
<reference evidence="1 2" key="2">
    <citation type="submission" date="2007-09" db="EMBL/GenBank/DDBJ databases">
        <authorList>
            <person name="Fulton L."/>
            <person name="Clifton S."/>
            <person name="Fulton B."/>
            <person name="Xu J."/>
            <person name="Minx P."/>
            <person name="Pepin K.H."/>
            <person name="Johnson M."/>
            <person name="Thiruvilangam P."/>
            <person name="Bhonagiri V."/>
            <person name="Nash W.E."/>
            <person name="Mardis E.R."/>
            <person name="Wilson R.K."/>
        </authorList>
    </citation>
    <scope>NUCLEOTIDE SEQUENCE [LARGE SCALE GENOMIC DNA]</scope>
    <source>
        <strain evidence="1 2">DSM 3991</strain>
    </source>
</reference>
<dbReference type="Proteomes" id="UP000004090">
    <property type="component" value="Unassembled WGS sequence"/>
</dbReference>
<accession>A8RF08</accession>
<name>A8RF08_9FIRM</name>
<reference evidence="1 2" key="1">
    <citation type="submission" date="2007-09" db="EMBL/GenBank/DDBJ databases">
        <title>Draft genome sequence of Eubacterium dolichum (DSM 3991).</title>
        <authorList>
            <person name="Sudarsanam P."/>
            <person name="Ley R."/>
            <person name="Guruge J."/>
            <person name="Turnbaugh P.J."/>
            <person name="Mahowald M."/>
            <person name="Liep D."/>
            <person name="Gordon J."/>
        </authorList>
    </citation>
    <scope>NUCLEOTIDE SEQUENCE [LARGE SCALE GENOMIC DNA]</scope>
    <source>
        <strain evidence="1 2">DSM 3991</strain>
    </source>
</reference>